<evidence type="ECO:0000313" key="2">
    <source>
        <dbReference type="EMBL" id="TYK08544.1"/>
    </source>
</evidence>
<proteinExistence type="predicted"/>
<gene>
    <name evidence="2" type="ORF">E5676_scaffold323G00860</name>
    <name evidence="1" type="ORF">E6C27_scaffold404G00540</name>
</gene>
<dbReference type="Proteomes" id="UP000321947">
    <property type="component" value="Unassembled WGS sequence"/>
</dbReference>
<organism evidence="2 4">
    <name type="scientific">Cucumis melo var. makuwa</name>
    <name type="common">Oriental melon</name>
    <dbReference type="NCBI Taxonomy" id="1194695"/>
    <lineage>
        <taxon>Eukaryota</taxon>
        <taxon>Viridiplantae</taxon>
        <taxon>Streptophyta</taxon>
        <taxon>Embryophyta</taxon>
        <taxon>Tracheophyta</taxon>
        <taxon>Spermatophyta</taxon>
        <taxon>Magnoliopsida</taxon>
        <taxon>eudicotyledons</taxon>
        <taxon>Gunneridae</taxon>
        <taxon>Pentapetalae</taxon>
        <taxon>rosids</taxon>
        <taxon>fabids</taxon>
        <taxon>Cucurbitales</taxon>
        <taxon>Cucurbitaceae</taxon>
        <taxon>Benincaseae</taxon>
        <taxon>Cucumis</taxon>
    </lineage>
</organism>
<evidence type="ECO:0000313" key="3">
    <source>
        <dbReference type="Proteomes" id="UP000321393"/>
    </source>
</evidence>
<dbReference type="AlphaFoldDB" id="A0A5D3CBD6"/>
<name>A0A5D3CBD6_CUCMM</name>
<protein>
    <submittedName>
        <fullName evidence="2">Uncharacterized protein</fullName>
    </submittedName>
</protein>
<sequence>MTARRWAWKQASFKESIIAHWSSSMALKMSLGSSVNSETFCQSGKTGMAEMRNSYLRLVTAIWRAYTFFYYLKALLGPAASRVYKPFSFQCLPLSRGLERAYRHTREFVYSHDSCHSEQGEQVEYTRALERTMLKELDKMTQVWHMLGAGRSKGEV</sequence>
<dbReference type="Proteomes" id="UP000321393">
    <property type="component" value="Unassembled WGS sequence"/>
</dbReference>
<evidence type="ECO:0000313" key="1">
    <source>
        <dbReference type="EMBL" id="KAA0050801.1"/>
    </source>
</evidence>
<dbReference type="EMBL" id="SSTE01011678">
    <property type="protein sequence ID" value="KAA0050801.1"/>
    <property type="molecule type" value="Genomic_DNA"/>
</dbReference>
<dbReference type="OrthoDB" id="1666941at2759"/>
<comment type="caution">
    <text evidence="2">The sequence shown here is derived from an EMBL/GenBank/DDBJ whole genome shotgun (WGS) entry which is preliminary data.</text>
</comment>
<accession>A0A5D3CBD6</accession>
<evidence type="ECO:0000313" key="4">
    <source>
        <dbReference type="Proteomes" id="UP000321947"/>
    </source>
</evidence>
<dbReference type="EMBL" id="SSTD01012658">
    <property type="protein sequence ID" value="TYK08544.1"/>
    <property type="molecule type" value="Genomic_DNA"/>
</dbReference>
<reference evidence="3 4" key="1">
    <citation type="submission" date="2019-08" db="EMBL/GenBank/DDBJ databases">
        <title>Draft genome sequences of two oriental melons (Cucumis melo L. var makuwa).</title>
        <authorList>
            <person name="Kwon S.-Y."/>
        </authorList>
    </citation>
    <scope>NUCLEOTIDE SEQUENCE [LARGE SCALE GENOMIC DNA]</scope>
    <source>
        <strain evidence="4">cv. Chang Bougi</strain>
        <strain evidence="3">cv. SW 3</strain>
        <tissue evidence="2">Leaf</tissue>
    </source>
</reference>